<reference evidence="1 2" key="1">
    <citation type="submission" date="2018-11" db="EMBL/GenBank/DDBJ databases">
        <title>Genome assembly of Steccherinum ochraceum LE-BIN_3174, the white-rot fungus of the Steccherinaceae family (The Residual Polyporoid clade, Polyporales, Basidiomycota).</title>
        <authorList>
            <person name="Fedorova T.V."/>
            <person name="Glazunova O.A."/>
            <person name="Landesman E.O."/>
            <person name="Moiseenko K.V."/>
            <person name="Psurtseva N.V."/>
            <person name="Savinova O.S."/>
            <person name="Shakhova N.V."/>
            <person name="Tyazhelova T.V."/>
            <person name="Vasina D.V."/>
        </authorList>
    </citation>
    <scope>NUCLEOTIDE SEQUENCE [LARGE SCALE GENOMIC DNA]</scope>
    <source>
        <strain evidence="1 2">LE-BIN_3174</strain>
    </source>
</reference>
<evidence type="ECO:0000313" key="1">
    <source>
        <dbReference type="EMBL" id="TCD68998.1"/>
    </source>
</evidence>
<organism evidence="1 2">
    <name type="scientific">Steccherinum ochraceum</name>
    <dbReference type="NCBI Taxonomy" id="92696"/>
    <lineage>
        <taxon>Eukaryota</taxon>
        <taxon>Fungi</taxon>
        <taxon>Dikarya</taxon>
        <taxon>Basidiomycota</taxon>
        <taxon>Agaricomycotina</taxon>
        <taxon>Agaricomycetes</taxon>
        <taxon>Polyporales</taxon>
        <taxon>Steccherinaceae</taxon>
        <taxon>Steccherinum</taxon>
    </lineage>
</organism>
<protein>
    <recommendedName>
        <fullName evidence="3">F-box domain-containing protein</fullName>
    </recommendedName>
</protein>
<dbReference type="SUPFAM" id="SSF52047">
    <property type="entry name" value="RNI-like"/>
    <property type="match status" value="1"/>
</dbReference>
<dbReference type="OrthoDB" id="2751407at2759"/>
<name>A0A4R0RXU5_9APHY</name>
<sequence length="462" mass="52415">MRTCSILHHAGLPFLLSGKVEVGASLSNIVSFCSFVLRRPQRALSIRELQLAGFNDLANMANVDADSDTAAMALATVLRLCRNLTHLRLPWWRDIGLAVEVPGAVVSLRNLESLDFGDLWDDASPLLLHLRSPVQHVCLRFRHKYVGEPPQRAFPDCNPIYLLQQIRDTLKTLEVHLVTDLVPVPEIKFLHVTRIYFLARSFHFDSDLFAASFPNLRHLQWVSMFDLDWELAEERRFLNLLWREPETHARAWTTLDVLICDASTVYSMALTCRVQLWHNTHEIQRAEQLRHFQAVLADLRPSHICADFRVTSQIALPQLGDVFLATDVITHIALRYTLTQGCEVNAAHFLYIIAQNLQQLPLTFIRLSLAYGGSGPSASSENAQDPVFRSLQSVDAGMYASLLLHLCPKLDYIALDFGDFVSWRVIRSSEGDSEDAYLTPVDWEELISSSPMIRMLLLGQYI</sequence>
<evidence type="ECO:0008006" key="3">
    <source>
        <dbReference type="Google" id="ProtNLM"/>
    </source>
</evidence>
<evidence type="ECO:0000313" key="2">
    <source>
        <dbReference type="Proteomes" id="UP000292702"/>
    </source>
</evidence>
<dbReference type="Proteomes" id="UP000292702">
    <property type="component" value="Unassembled WGS sequence"/>
</dbReference>
<proteinExistence type="predicted"/>
<dbReference type="AlphaFoldDB" id="A0A4R0RXU5"/>
<gene>
    <name evidence="1" type="ORF">EIP91_009220</name>
</gene>
<dbReference type="EMBL" id="RWJN01000052">
    <property type="protein sequence ID" value="TCD68998.1"/>
    <property type="molecule type" value="Genomic_DNA"/>
</dbReference>
<keyword evidence="2" id="KW-1185">Reference proteome</keyword>
<comment type="caution">
    <text evidence="1">The sequence shown here is derived from an EMBL/GenBank/DDBJ whole genome shotgun (WGS) entry which is preliminary data.</text>
</comment>
<accession>A0A4R0RXU5</accession>